<dbReference type="EMBL" id="LT906462">
    <property type="protein sequence ID" value="SNV78390.1"/>
    <property type="molecule type" value="Genomic_DNA"/>
</dbReference>
<sequence>MRKILFPTLIFVILMAILDFIKYGEISRGNKAKNYNGWQIAIHM</sequence>
<name>A0A240A5F0_9STAP</name>
<accession>A0A240A5F0</accession>
<dbReference type="KEGG" id="sste:SAMEA4384403_2212"/>
<organism evidence="1 2">
    <name type="scientific">Mammaliicoccus stepanovicii</name>
    <dbReference type="NCBI Taxonomy" id="643214"/>
    <lineage>
        <taxon>Bacteria</taxon>
        <taxon>Bacillati</taxon>
        <taxon>Bacillota</taxon>
        <taxon>Bacilli</taxon>
        <taxon>Bacillales</taxon>
        <taxon>Staphylococcaceae</taxon>
        <taxon>Mammaliicoccus</taxon>
    </lineage>
</organism>
<gene>
    <name evidence="1" type="ORF">SAMEA4384403_02212</name>
</gene>
<evidence type="ECO:0000313" key="1">
    <source>
        <dbReference type="EMBL" id="SNV78390.1"/>
    </source>
</evidence>
<dbReference type="AlphaFoldDB" id="A0A240A5F0"/>
<dbReference type="Proteomes" id="UP000242084">
    <property type="component" value="Chromosome 1"/>
</dbReference>
<evidence type="ECO:0000313" key="2">
    <source>
        <dbReference type="Proteomes" id="UP000242084"/>
    </source>
</evidence>
<keyword evidence="2" id="KW-1185">Reference proteome</keyword>
<reference evidence="1 2" key="1">
    <citation type="submission" date="2017-06" db="EMBL/GenBank/DDBJ databases">
        <authorList>
            <consortium name="Pathogen Informatics"/>
        </authorList>
    </citation>
    <scope>NUCLEOTIDE SEQUENCE [LARGE SCALE GENOMIC DNA]</scope>
    <source>
        <strain evidence="1 2">NCTC13839</strain>
    </source>
</reference>
<dbReference type="RefSeq" id="WP_268234618.1">
    <property type="nucleotide sequence ID" value="NZ_BMDM01000001.1"/>
</dbReference>
<proteinExistence type="predicted"/>
<protein>
    <submittedName>
        <fullName evidence="1">Uncharacterized protein</fullName>
    </submittedName>
</protein>